<organism evidence="3 4">
    <name type="scientific">Exophiala bonariae</name>
    <dbReference type="NCBI Taxonomy" id="1690606"/>
    <lineage>
        <taxon>Eukaryota</taxon>
        <taxon>Fungi</taxon>
        <taxon>Dikarya</taxon>
        <taxon>Ascomycota</taxon>
        <taxon>Pezizomycotina</taxon>
        <taxon>Eurotiomycetes</taxon>
        <taxon>Chaetothyriomycetidae</taxon>
        <taxon>Chaetothyriales</taxon>
        <taxon>Herpotrichiellaceae</taxon>
        <taxon>Exophiala</taxon>
    </lineage>
</organism>
<dbReference type="PANTHER" id="PTHR36102:SF1">
    <property type="entry name" value="YDR124W-LIKE HELICAL BUNDLE DOMAIN-CONTAINING PROTEIN"/>
    <property type="match status" value="1"/>
</dbReference>
<feature type="region of interest" description="Disordered" evidence="1">
    <location>
        <begin position="90"/>
        <end position="136"/>
    </location>
</feature>
<feature type="compositionally biased region" description="Basic and acidic residues" evidence="1">
    <location>
        <begin position="407"/>
        <end position="418"/>
    </location>
</feature>
<dbReference type="EMBL" id="JAVRRD010000014">
    <property type="protein sequence ID" value="KAK5052136.1"/>
    <property type="molecule type" value="Genomic_DNA"/>
</dbReference>
<dbReference type="InterPro" id="IPR047092">
    <property type="entry name" value="AFUB_07903/YDR124W-like_hel"/>
</dbReference>
<gene>
    <name evidence="3" type="ORF">LTR84_002940</name>
</gene>
<dbReference type="GeneID" id="89971139"/>
<feature type="compositionally biased region" description="Polar residues" evidence="1">
    <location>
        <begin position="395"/>
        <end position="405"/>
    </location>
</feature>
<feature type="region of interest" description="Disordered" evidence="1">
    <location>
        <begin position="227"/>
        <end position="258"/>
    </location>
</feature>
<feature type="domain" description="Subtelomeric hrmA-associated cluster protein AFUB-079030/YDR124W-like helical bundle" evidence="2">
    <location>
        <begin position="189"/>
        <end position="296"/>
    </location>
</feature>
<dbReference type="InterPro" id="IPR021264">
    <property type="entry name" value="AFUB_079030/YDR124W-like"/>
</dbReference>
<name>A0AAV9N9D5_9EURO</name>
<dbReference type="Pfam" id="PF11001">
    <property type="entry name" value="AFUB_07903_YDR124W_hel"/>
    <property type="match status" value="1"/>
</dbReference>
<dbReference type="AlphaFoldDB" id="A0AAV9N9D5"/>
<sequence length="664" mass="74321">MTLMAAHMSPLQTTLRPPRVTPELNPGSKAKDGTTKKSNLDKIKKLIEQLEDVLLMAVNDKGEVQVLASPNLKQVKWNIMGDARETFKEYIQDRDPVSDRNVSEAARLDTEQPSKVRPQAKKSTHGPESGSNLSEGSISYMAQRPAKRQRSRTMIESSCAGTSVTIPVRQPRERRSRRPSMNEMLQIQVDDQARLEQWFTDAFVDIQQVVCRLIAKVWIKKIHPKKQSTHPYNGQMPRDQIADPNRTRPPYWPKNVKHKEPDHIAKDERVKLLVHLVMHTPQAIILNPIDPDNQDEVRAQGLIDCLEEKRGEIIAGPKGEACWTTVQQVIETRKMVEQFEAGEIDGDTLLFLPNIKLRLTRAQQLDSEKELGSTAGHGLPAASDESPSEDVGDDQMSTPASSTLHSPAEDHRVDERPSRSRPHASSATVNGRTRPVIGGLRDRPSWNTRQHPSMTMPRSPQDIPPEMALGMGRFECNIDATMQDAMVAEPQNGLRPVQLHNQLNYGISQQLSAAIPMAPGAFDASAHDVVLVDHHAMSHDMMHGISHGMPVQEDLNYHQPWLAMLDPAMSPNPSHSMFGLHQHMQMQAQLPPHNYFDTSSAEPVAGMPRCSLPLMTPSPPYQVVNHGSRRTLPVRVMSEPQLQMVSLTEEDLESKDVVGSYHHM</sequence>
<feature type="compositionally biased region" description="Basic and acidic residues" evidence="1">
    <location>
        <begin position="90"/>
        <end position="114"/>
    </location>
</feature>
<dbReference type="RefSeq" id="XP_064706150.1">
    <property type="nucleotide sequence ID" value="XM_064846540.1"/>
</dbReference>
<protein>
    <recommendedName>
        <fullName evidence="2">Subtelomeric hrmA-associated cluster protein AFUB-079030/YDR124W-like helical bundle domain-containing protein</fullName>
    </recommendedName>
</protein>
<proteinExistence type="predicted"/>
<evidence type="ECO:0000256" key="1">
    <source>
        <dbReference type="SAM" id="MobiDB-lite"/>
    </source>
</evidence>
<accession>A0AAV9N9D5</accession>
<evidence type="ECO:0000313" key="3">
    <source>
        <dbReference type="EMBL" id="KAK5052136.1"/>
    </source>
</evidence>
<evidence type="ECO:0000313" key="4">
    <source>
        <dbReference type="Proteomes" id="UP001358417"/>
    </source>
</evidence>
<evidence type="ECO:0000259" key="2">
    <source>
        <dbReference type="Pfam" id="PF11001"/>
    </source>
</evidence>
<feature type="region of interest" description="Disordered" evidence="1">
    <location>
        <begin position="368"/>
        <end position="461"/>
    </location>
</feature>
<keyword evidence="4" id="KW-1185">Reference proteome</keyword>
<dbReference type="PANTHER" id="PTHR36102">
    <property type="entry name" value="CHROMOSOME 10, WHOLE GENOME SHOTGUN SEQUENCE"/>
    <property type="match status" value="1"/>
</dbReference>
<dbReference type="Proteomes" id="UP001358417">
    <property type="component" value="Unassembled WGS sequence"/>
</dbReference>
<feature type="region of interest" description="Disordered" evidence="1">
    <location>
        <begin position="1"/>
        <end position="37"/>
    </location>
</feature>
<feature type="compositionally biased region" description="Polar residues" evidence="1">
    <location>
        <begin position="445"/>
        <end position="458"/>
    </location>
</feature>
<reference evidence="3 4" key="1">
    <citation type="submission" date="2023-08" db="EMBL/GenBank/DDBJ databases">
        <title>Black Yeasts Isolated from many extreme environments.</title>
        <authorList>
            <person name="Coleine C."/>
            <person name="Stajich J.E."/>
            <person name="Selbmann L."/>
        </authorList>
    </citation>
    <scope>NUCLEOTIDE SEQUENCE [LARGE SCALE GENOMIC DNA]</scope>
    <source>
        <strain evidence="3 4">CCFEE 5792</strain>
    </source>
</reference>
<comment type="caution">
    <text evidence="3">The sequence shown here is derived from an EMBL/GenBank/DDBJ whole genome shotgun (WGS) entry which is preliminary data.</text>
</comment>